<evidence type="ECO:0000259" key="2">
    <source>
        <dbReference type="PROSITE" id="PS50157"/>
    </source>
</evidence>
<reference evidence="3" key="1">
    <citation type="journal article" date="2023" name="G3 (Bethesda)">
        <title>A reference genome for the long-term kleptoplast-retaining sea slug Elysia crispata morphotype clarki.</title>
        <authorList>
            <person name="Eastman K.E."/>
            <person name="Pendleton A.L."/>
            <person name="Shaikh M.A."/>
            <person name="Suttiyut T."/>
            <person name="Ogas R."/>
            <person name="Tomko P."/>
            <person name="Gavelis G."/>
            <person name="Widhalm J.R."/>
            <person name="Wisecaver J.H."/>
        </authorList>
    </citation>
    <scope>NUCLEOTIDE SEQUENCE</scope>
    <source>
        <strain evidence="3">ECLA1</strain>
    </source>
</reference>
<dbReference type="Gene3D" id="3.30.160.60">
    <property type="entry name" value="Classic Zinc Finger"/>
    <property type="match status" value="1"/>
</dbReference>
<keyword evidence="4" id="KW-1185">Reference proteome</keyword>
<comment type="caution">
    <text evidence="3">The sequence shown here is derived from an EMBL/GenBank/DDBJ whole genome shotgun (WGS) entry which is preliminary data.</text>
</comment>
<dbReference type="PROSITE" id="PS00028">
    <property type="entry name" value="ZINC_FINGER_C2H2_1"/>
    <property type="match status" value="1"/>
</dbReference>
<organism evidence="3 4">
    <name type="scientific">Elysia crispata</name>
    <name type="common">lettuce slug</name>
    <dbReference type="NCBI Taxonomy" id="231223"/>
    <lineage>
        <taxon>Eukaryota</taxon>
        <taxon>Metazoa</taxon>
        <taxon>Spiralia</taxon>
        <taxon>Lophotrochozoa</taxon>
        <taxon>Mollusca</taxon>
        <taxon>Gastropoda</taxon>
        <taxon>Heterobranchia</taxon>
        <taxon>Euthyneura</taxon>
        <taxon>Panpulmonata</taxon>
        <taxon>Sacoglossa</taxon>
        <taxon>Placobranchoidea</taxon>
        <taxon>Plakobranchidae</taxon>
        <taxon>Elysia</taxon>
    </lineage>
</organism>
<dbReference type="SMART" id="SM00355">
    <property type="entry name" value="ZnF_C2H2"/>
    <property type="match status" value="2"/>
</dbReference>
<keyword evidence="1" id="KW-0862">Zinc</keyword>
<dbReference type="PROSITE" id="PS50157">
    <property type="entry name" value="ZINC_FINGER_C2H2_2"/>
    <property type="match status" value="1"/>
</dbReference>
<sequence length="116" mass="13252">MFAMLVETPNKEKGRLKPKTMGMERISIIAKLTRGLIIGARLVIQLIQHVRLHIVQDINSCDKCPSKFNTRAELQDHILQVHREGAKCHLCGKVFSQRARLLTNLRLQHCTTEPES</sequence>
<name>A0AAE1E1N1_9GAST</name>
<gene>
    <name evidence="3" type="ORF">RRG08_060326</name>
</gene>
<dbReference type="SUPFAM" id="SSF57667">
    <property type="entry name" value="beta-beta-alpha zinc fingers"/>
    <property type="match status" value="1"/>
</dbReference>
<feature type="domain" description="C2H2-type" evidence="2">
    <location>
        <begin position="86"/>
        <end position="114"/>
    </location>
</feature>
<evidence type="ECO:0000256" key="1">
    <source>
        <dbReference type="PROSITE-ProRule" id="PRU00042"/>
    </source>
</evidence>
<proteinExistence type="predicted"/>
<keyword evidence="1" id="KW-0479">Metal-binding</keyword>
<dbReference type="GO" id="GO:0008270">
    <property type="term" value="F:zinc ion binding"/>
    <property type="evidence" value="ECO:0007669"/>
    <property type="project" value="UniProtKB-KW"/>
</dbReference>
<dbReference type="InterPro" id="IPR036236">
    <property type="entry name" value="Znf_C2H2_sf"/>
</dbReference>
<dbReference type="EMBL" id="JAWDGP010001657">
    <property type="protein sequence ID" value="KAK3789553.1"/>
    <property type="molecule type" value="Genomic_DNA"/>
</dbReference>
<evidence type="ECO:0000313" key="4">
    <source>
        <dbReference type="Proteomes" id="UP001283361"/>
    </source>
</evidence>
<dbReference type="AlphaFoldDB" id="A0AAE1E1N1"/>
<dbReference type="Proteomes" id="UP001283361">
    <property type="component" value="Unassembled WGS sequence"/>
</dbReference>
<accession>A0AAE1E1N1</accession>
<dbReference type="Pfam" id="PF00096">
    <property type="entry name" value="zf-C2H2"/>
    <property type="match status" value="1"/>
</dbReference>
<protein>
    <recommendedName>
        <fullName evidence="2">C2H2-type domain-containing protein</fullName>
    </recommendedName>
</protein>
<evidence type="ECO:0000313" key="3">
    <source>
        <dbReference type="EMBL" id="KAK3789553.1"/>
    </source>
</evidence>
<keyword evidence="1" id="KW-0863">Zinc-finger</keyword>
<dbReference type="InterPro" id="IPR013087">
    <property type="entry name" value="Znf_C2H2_type"/>
</dbReference>